<keyword evidence="2" id="KW-1133">Transmembrane helix</keyword>
<evidence type="ECO:0000313" key="3">
    <source>
        <dbReference type="EMBL" id="OBT94784.2"/>
    </source>
</evidence>
<keyword evidence="2" id="KW-0472">Membrane</keyword>
<feature type="compositionally biased region" description="Basic and acidic residues" evidence="1">
    <location>
        <begin position="134"/>
        <end position="144"/>
    </location>
</feature>
<dbReference type="Proteomes" id="UP000091956">
    <property type="component" value="Unassembled WGS sequence"/>
</dbReference>
<feature type="transmembrane region" description="Helical" evidence="2">
    <location>
        <begin position="186"/>
        <end position="204"/>
    </location>
</feature>
<feature type="transmembrane region" description="Helical" evidence="2">
    <location>
        <begin position="90"/>
        <end position="110"/>
    </location>
</feature>
<dbReference type="RefSeq" id="XP_018128517.2">
    <property type="nucleotide sequence ID" value="XM_018275800.2"/>
</dbReference>
<name>A0A1B8GG31_9PEZI</name>
<reference evidence="3 4" key="1">
    <citation type="submission" date="2016-03" db="EMBL/GenBank/DDBJ databases">
        <title>Comparative genomics of Pseudogymnoascus destructans, the fungus causing white-nose syndrome of bats.</title>
        <authorList>
            <person name="Palmer J.M."/>
            <person name="Drees K.P."/>
            <person name="Foster J.T."/>
            <person name="Lindner D.L."/>
        </authorList>
    </citation>
    <scope>NUCLEOTIDE SEQUENCE [LARGE SCALE GENOMIC DNA]</scope>
    <source>
        <strain evidence="3 4">UAMH 10579</strain>
    </source>
</reference>
<proteinExistence type="predicted"/>
<keyword evidence="4" id="KW-1185">Reference proteome</keyword>
<evidence type="ECO:0000313" key="4">
    <source>
        <dbReference type="Proteomes" id="UP000091956"/>
    </source>
</evidence>
<organism evidence="3 4">
    <name type="scientific">Pseudogymnoascus verrucosus</name>
    <dbReference type="NCBI Taxonomy" id="342668"/>
    <lineage>
        <taxon>Eukaryota</taxon>
        <taxon>Fungi</taxon>
        <taxon>Dikarya</taxon>
        <taxon>Ascomycota</taxon>
        <taxon>Pezizomycotina</taxon>
        <taxon>Leotiomycetes</taxon>
        <taxon>Thelebolales</taxon>
        <taxon>Thelebolaceae</taxon>
        <taxon>Pseudogymnoascus</taxon>
    </lineage>
</organism>
<evidence type="ECO:0000256" key="2">
    <source>
        <dbReference type="SAM" id="Phobius"/>
    </source>
</evidence>
<sequence>MYLVPSSGIHTPTTHKMASRAQARFRKTFQYPDSDDDDTPEALDEEEQSHLIHTLRASATATNTLYTRLFTTFPLLLTLAYLPPLSSARGALPLIALTSLLASAWVMYAFPVGRTGWPWVDEWAAGSGSGVTKGGKDVKGKGRAGDISPGEEQGPLRKWLVPLNAGLAAVILVAGLLGTGGGGVKLSVLPALALGVVVTVKVQMRGVEADVEELEGLRYGYKGA</sequence>
<protein>
    <submittedName>
        <fullName evidence="3">Uncharacterized protein</fullName>
    </submittedName>
</protein>
<feature type="transmembrane region" description="Helical" evidence="2">
    <location>
        <begin position="65"/>
        <end position="83"/>
    </location>
</feature>
<dbReference type="GeneID" id="28839734"/>
<dbReference type="EMBL" id="KV460240">
    <property type="protein sequence ID" value="OBT94784.2"/>
    <property type="molecule type" value="Genomic_DNA"/>
</dbReference>
<gene>
    <name evidence="3" type="ORF">VE01_06348</name>
</gene>
<dbReference type="AlphaFoldDB" id="A0A1B8GG31"/>
<accession>A0A1B8GG31</accession>
<feature type="region of interest" description="Disordered" evidence="1">
    <location>
        <begin position="131"/>
        <end position="150"/>
    </location>
</feature>
<reference evidence="4" key="2">
    <citation type="journal article" date="2018" name="Nat. Commun.">
        <title>Extreme sensitivity to ultraviolet light in the fungal pathogen causing white-nose syndrome of bats.</title>
        <authorList>
            <person name="Palmer J.M."/>
            <person name="Drees K.P."/>
            <person name="Foster J.T."/>
            <person name="Lindner D.L."/>
        </authorList>
    </citation>
    <scope>NUCLEOTIDE SEQUENCE [LARGE SCALE GENOMIC DNA]</scope>
    <source>
        <strain evidence="4">UAMH 10579</strain>
    </source>
</reference>
<evidence type="ECO:0000256" key="1">
    <source>
        <dbReference type="SAM" id="MobiDB-lite"/>
    </source>
</evidence>
<keyword evidence="2" id="KW-0812">Transmembrane</keyword>